<name>A0A1G8TGS7_9EURY</name>
<keyword evidence="1" id="KW-0805">Transcription regulation</keyword>
<gene>
    <name evidence="6" type="ORF">SAMN04515672_0464</name>
</gene>
<dbReference type="OrthoDB" id="27447at2157"/>
<dbReference type="Gene3D" id="1.10.10.10">
    <property type="entry name" value="Winged helix-like DNA-binding domain superfamily/Winged helix DNA-binding domain"/>
    <property type="match status" value="1"/>
</dbReference>
<evidence type="ECO:0000256" key="1">
    <source>
        <dbReference type="ARBA" id="ARBA00023015"/>
    </source>
</evidence>
<feature type="region of interest" description="Disordered" evidence="3">
    <location>
        <begin position="220"/>
        <end position="244"/>
    </location>
</feature>
<dbReference type="Pfam" id="PF04967">
    <property type="entry name" value="HTH_10"/>
    <property type="match status" value="1"/>
</dbReference>
<dbReference type="InterPro" id="IPR013324">
    <property type="entry name" value="RNA_pol_sigma_r3/r4-like"/>
</dbReference>
<dbReference type="SUPFAM" id="SSF88659">
    <property type="entry name" value="Sigma3 and sigma4 domains of RNA polymerase sigma factors"/>
    <property type="match status" value="1"/>
</dbReference>
<organism evidence="6 7">
    <name type="scientific">Natronorubrum texcoconense</name>
    <dbReference type="NCBI Taxonomy" id="1095776"/>
    <lineage>
        <taxon>Archaea</taxon>
        <taxon>Methanobacteriati</taxon>
        <taxon>Methanobacteriota</taxon>
        <taxon>Stenosarchaea group</taxon>
        <taxon>Halobacteria</taxon>
        <taxon>Halobacteriales</taxon>
        <taxon>Natrialbaceae</taxon>
        <taxon>Natronorubrum</taxon>
    </lineage>
</organism>
<dbReference type="PANTHER" id="PTHR34236:SF1">
    <property type="entry name" value="DIMETHYL SULFOXIDE REDUCTASE TRANSCRIPTIONAL ACTIVATOR"/>
    <property type="match status" value="1"/>
</dbReference>
<keyword evidence="7" id="KW-1185">Reference proteome</keyword>
<proteinExistence type="predicted"/>
<reference evidence="7" key="1">
    <citation type="submission" date="2016-10" db="EMBL/GenBank/DDBJ databases">
        <authorList>
            <person name="Varghese N."/>
            <person name="Submissions S."/>
        </authorList>
    </citation>
    <scope>NUCLEOTIDE SEQUENCE [LARGE SCALE GENOMIC DNA]</scope>
    <source>
        <strain evidence="7">B4,CECT 8067,JCM 17497</strain>
    </source>
</reference>
<evidence type="ECO:0000259" key="5">
    <source>
        <dbReference type="Pfam" id="PF24278"/>
    </source>
</evidence>
<dbReference type="Proteomes" id="UP000198882">
    <property type="component" value="Unassembled WGS sequence"/>
</dbReference>
<evidence type="ECO:0000313" key="6">
    <source>
        <dbReference type="EMBL" id="SDJ40728.1"/>
    </source>
</evidence>
<dbReference type="Pfam" id="PF24278">
    <property type="entry name" value="HVO_0513_N"/>
    <property type="match status" value="1"/>
</dbReference>
<dbReference type="InterPro" id="IPR007050">
    <property type="entry name" value="HTH_bacterioopsin"/>
</dbReference>
<dbReference type="InterPro" id="IPR056493">
    <property type="entry name" value="HVO_0513_N"/>
</dbReference>
<dbReference type="PANTHER" id="PTHR34236">
    <property type="entry name" value="DIMETHYL SULFOXIDE REDUCTASE TRANSCRIPTIONAL ACTIVATOR"/>
    <property type="match status" value="1"/>
</dbReference>
<dbReference type="RefSeq" id="WP_090302999.1">
    <property type="nucleotide sequence ID" value="NZ_FNFE01000001.1"/>
</dbReference>
<dbReference type="AlphaFoldDB" id="A0A1G8TGS7"/>
<evidence type="ECO:0000256" key="2">
    <source>
        <dbReference type="ARBA" id="ARBA00023163"/>
    </source>
</evidence>
<feature type="domain" description="HTH bat-type" evidence="4">
    <location>
        <begin position="162"/>
        <end position="213"/>
    </location>
</feature>
<accession>A0A1G8TGS7</accession>
<protein>
    <submittedName>
        <fullName evidence="6">Predicted DNA binding protein, contains HTH domain</fullName>
    </submittedName>
</protein>
<dbReference type="EMBL" id="FNFE01000001">
    <property type="protein sequence ID" value="SDJ40728.1"/>
    <property type="molecule type" value="Genomic_DNA"/>
</dbReference>
<feature type="compositionally biased region" description="Polar residues" evidence="3">
    <location>
        <begin position="220"/>
        <end position="235"/>
    </location>
</feature>
<keyword evidence="2" id="KW-0804">Transcription</keyword>
<feature type="domain" description="HVO-0513-like N-terminal" evidence="5">
    <location>
        <begin position="17"/>
        <end position="151"/>
    </location>
</feature>
<evidence type="ECO:0000259" key="4">
    <source>
        <dbReference type="Pfam" id="PF04967"/>
    </source>
</evidence>
<evidence type="ECO:0000313" key="7">
    <source>
        <dbReference type="Proteomes" id="UP000198882"/>
    </source>
</evidence>
<dbReference type="InterPro" id="IPR036388">
    <property type="entry name" value="WH-like_DNA-bd_sf"/>
</dbReference>
<sequence>MRYVTYVLTPQQGYFDPGEALLRECGVTLRTIQDIDFLTDGTIVTRREIRGDRGDIISALEHPDSKIFDYLLSDVDGNTILQMHYQPSELTTTLFEIHRRHAVLLDYPMEYTGPENACLRVSQIGCESELQSLVAETRDAVDLEIERLGRYDPSDGQPLTDLTERQREVLSVAIEAGYYQEPREVTYQDIAERLGCSAGTVGQHLRRIESQLMSTVITGGTSATEHNSTSETGSNAEPRPPSRR</sequence>
<evidence type="ECO:0000256" key="3">
    <source>
        <dbReference type="SAM" id="MobiDB-lite"/>
    </source>
</evidence>